<protein>
    <submittedName>
        <fullName evidence="1">Uncharacterized protein</fullName>
    </submittedName>
</protein>
<reference evidence="1" key="1">
    <citation type="journal article" date="2015" name="Nature">
        <title>Complex archaea that bridge the gap between prokaryotes and eukaryotes.</title>
        <authorList>
            <person name="Spang A."/>
            <person name="Saw J.H."/>
            <person name="Jorgensen S.L."/>
            <person name="Zaremba-Niedzwiedzka K."/>
            <person name="Martijn J."/>
            <person name="Lind A.E."/>
            <person name="van Eijk R."/>
            <person name="Schleper C."/>
            <person name="Guy L."/>
            <person name="Ettema T.J."/>
        </authorList>
    </citation>
    <scope>NUCLEOTIDE SEQUENCE</scope>
</reference>
<evidence type="ECO:0000313" key="1">
    <source>
        <dbReference type="EMBL" id="KKM91469.1"/>
    </source>
</evidence>
<accession>A0A0F9L987</accession>
<dbReference type="AlphaFoldDB" id="A0A0F9L987"/>
<gene>
    <name evidence="1" type="ORF">LCGC14_1228080</name>
</gene>
<comment type="caution">
    <text evidence="1">The sequence shown here is derived from an EMBL/GenBank/DDBJ whole genome shotgun (WGS) entry which is preliminary data.</text>
</comment>
<sequence>MMKKRYALVASEREKECPHVHVPFTGSIPCTGPRVCSMCGTRF</sequence>
<feature type="non-terminal residue" evidence="1">
    <location>
        <position position="43"/>
    </location>
</feature>
<proteinExistence type="predicted"/>
<name>A0A0F9L987_9ZZZZ</name>
<organism evidence="1">
    <name type="scientific">marine sediment metagenome</name>
    <dbReference type="NCBI Taxonomy" id="412755"/>
    <lineage>
        <taxon>unclassified sequences</taxon>
        <taxon>metagenomes</taxon>
        <taxon>ecological metagenomes</taxon>
    </lineage>
</organism>
<dbReference type="EMBL" id="LAZR01006526">
    <property type="protein sequence ID" value="KKM91469.1"/>
    <property type="molecule type" value="Genomic_DNA"/>
</dbReference>